<sequence>MLKIPTEIPEVETKYTFPLDTFQKQAIYAIQHDENVLVTAKTGSGKTLVGEYQIEHSLAKGKRAFYTTPIKSLTNQKFSDLKAIYGPRVGVMTGDIKFSPHADVVVMTTEILRNLLFKQGASTEALGATAALSMDGVDSVVFDEVHYINDPDRGKVWEECLMLLPPSVNIVMLSATIDSPERFAQWVGDLKKRPVHLISTQHRVVPLKHCIPGAGADGEHEVVMDARNRFHRETYMAYLRKLKRDDDEQRKLADAVRSREDGDAPVERTVRIQSFIHRMNRLVESLSLNSLLPALFFVFSRKQCEQYAASIEGNLLSERESADVANIVRFHLSRHKELENIGQYYALLCLLKKGVAFHHSGLLPLLKEIVEVLFSRGLVKVLFATETFAVGINMPTKTVVFTSYRKVDDSGQLRMLRAHEYIQMAGRAGRRGKDTEGLVLYLPAHRPESVEDVQAMMTGSAQTLESKMDFHYDFIIKCLQSGGKVGTDDMARKSFWYSSRLAEIEALEDQNRDLEDMTLCLDSAEFHNRETIEENMRSSAPSDRKEWQRKLDTWKNTHFGPRWENGWKHFKQCKVAQGKMAYNTALIEKLRHVEMPFIQNLCCMKFIQDGGKLSDTGVMASEINEGHPLLMSVGYSVKLCEGLGAPEICALLACFVDPDPHDYSPDVPREVGLQYQRLLAIRDHLRSQEVTKSPEEYWEVTPFWMAPIYEWAKGATGHGKSLATICITYELYEGNFVKAILKVQSILQEWTTLATYKQDLEMLEVLRDFTLVRDVVVPASLYLTM</sequence>
<dbReference type="GO" id="GO:0004386">
    <property type="term" value="F:helicase activity"/>
    <property type="evidence" value="ECO:0007669"/>
    <property type="project" value="UniProtKB-KW"/>
</dbReference>
<keyword evidence="2" id="KW-0378">Hydrolase</keyword>
<dbReference type="CDD" id="cd18795">
    <property type="entry name" value="SF2_C_Ski2"/>
    <property type="match status" value="1"/>
</dbReference>
<dbReference type="Gene3D" id="1.10.3380.30">
    <property type="match status" value="1"/>
</dbReference>
<dbReference type="PANTHER" id="PTHR12131">
    <property type="entry name" value="ATP-DEPENDENT RNA AND DNA HELICASE"/>
    <property type="match status" value="1"/>
</dbReference>
<dbReference type="SMART" id="SM00487">
    <property type="entry name" value="DEXDc"/>
    <property type="match status" value="1"/>
</dbReference>
<evidence type="ECO:0000256" key="4">
    <source>
        <dbReference type="ARBA" id="ARBA00022840"/>
    </source>
</evidence>
<dbReference type="SUPFAM" id="SSF52540">
    <property type="entry name" value="P-loop containing nucleoside triphosphate hydrolases"/>
    <property type="match status" value="1"/>
</dbReference>
<dbReference type="InterPro" id="IPR027417">
    <property type="entry name" value="P-loop_NTPase"/>
</dbReference>
<protein>
    <recommendedName>
        <fullName evidence="8">Helicase</fullName>
    </recommendedName>
</protein>
<feature type="domain" description="Helicase C-terminal" evidence="6">
    <location>
        <begin position="303"/>
        <end position="480"/>
    </location>
</feature>
<evidence type="ECO:0000259" key="5">
    <source>
        <dbReference type="PROSITE" id="PS51192"/>
    </source>
</evidence>
<feature type="domain" description="Helicase ATP-binding" evidence="5">
    <location>
        <begin position="27"/>
        <end position="195"/>
    </location>
</feature>
<dbReference type="GO" id="GO:0055087">
    <property type="term" value="C:Ski complex"/>
    <property type="evidence" value="ECO:0007669"/>
    <property type="project" value="TreeGrafter"/>
</dbReference>
<accession>A0A6C0HLD4</accession>
<keyword evidence="3" id="KW-0347">Helicase</keyword>
<dbReference type="PROSITE" id="PS51192">
    <property type="entry name" value="HELICASE_ATP_BIND_1"/>
    <property type="match status" value="1"/>
</dbReference>
<dbReference type="EMBL" id="MN739976">
    <property type="protein sequence ID" value="QHT80936.1"/>
    <property type="molecule type" value="Genomic_DNA"/>
</dbReference>
<dbReference type="AlphaFoldDB" id="A0A6C0HLD4"/>
<proteinExistence type="predicted"/>
<evidence type="ECO:0000256" key="2">
    <source>
        <dbReference type="ARBA" id="ARBA00022801"/>
    </source>
</evidence>
<keyword evidence="1" id="KW-0547">Nucleotide-binding</keyword>
<dbReference type="GO" id="GO:0070478">
    <property type="term" value="P:nuclear-transcribed mRNA catabolic process, 3'-5' exonucleolytic nonsense-mediated decay"/>
    <property type="evidence" value="ECO:0007669"/>
    <property type="project" value="TreeGrafter"/>
</dbReference>
<dbReference type="Pfam" id="PF08148">
    <property type="entry name" value="DSHCT"/>
    <property type="match status" value="1"/>
</dbReference>
<evidence type="ECO:0000259" key="6">
    <source>
        <dbReference type="PROSITE" id="PS51194"/>
    </source>
</evidence>
<dbReference type="SMART" id="SM01142">
    <property type="entry name" value="DSHCT"/>
    <property type="match status" value="1"/>
</dbReference>
<dbReference type="InterPro" id="IPR050699">
    <property type="entry name" value="RNA-DNA_Helicase"/>
</dbReference>
<dbReference type="SMART" id="SM00490">
    <property type="entry name" value="HELICc"/>
    <property type="match status" value="1"/>
</dbReference>
<evidence type="ECO:0000256" key="1">
    <source>
        <dbReference type="ARBA" id="ARBA00022741"/>
    </source>
</evidence>
<dbReference type="InterPro" id="IPR012961">
    <property type="entry name" value="Ski2/MTR4_C"/>
</dbReference>
<dbReference type="GO" id="GO:0003676">
    <property type="term" value="F:nucleic acid binding"/>
    <property type="evidence" value="ECO:0007669"/>
    <property type="project" value="InterPro"/>
</dbReference>
<dbReference type="PROSITE" id="PS51194">
    <property type="entry name" value="HELICASE_CTER"/>
    <property type="match status" value="1"/>
</dbReference>
<organism evidence="7">
    <name type="scientific">viral metagenome</name>
    <dbReference type="NCBI Taxonomy" id="1070528"/>
    <lineage>
        <taxon>unclassified sequences</taxon>
        <taxon>metagenomes</taxon>
        <taxon>organismal metagenomes</taxon>
    </lineage>
</organism>
<dbReference type="PANTHER" id="PTHR12131:SF1">
    <property type="entry name" value="ATP-DEPENDENT RNA HELICASE SUPV3L1, MITOCHONDRIAL-RELATED"/>
    <property type="match status" value="1"/>
</dbReference>
<evidence type="ECO:0008006" key="8">
    <source>
        <dbReference type="Google" id="ProtNLM"/>
    </source>
</evidence>
<dbReference type="Gene3D" id="3.40.50.300">
    <property type="entry name" value="P-loop containing nucleotide triphosphate hydrolases"/>
    <property type="match status" value="2"/>
</dbReference>
<reference evidence="7" key="1">
    <citation type="journal article" date="2020" name="Nature">
        <title>Giant virus diversity and host interactions through global metagenomics.</title>
        <authorList>
            <person name="Schulz F."/>
            <person name="Roux S."/>
            <person name="Paez-Espino D."/>
            <person name="Jungbluth S."/>
            <person name="Walsh D.A."/>
            <person name="Denef V.J."/>
            <person name="McMahon K.D."/>
            <person name="Konstantinidis K.T."/>
            <person name="Eloe-Fadrosh E.A."/>
            <person name="Kyrpides N.C."/>
            <person name="Woyke T."/>
        </authorList>
    </citation>
    <scope>NUCLEOTIDE SEQUENCE</scope>
    <source>
        <strain evidence="7">GVMAG-M-3300023184-135</strain>
    </source>
</reference>
<evidence type="ECO:0000313" key="7">
    <source>
        <dbReference type="EMBL" id="QHT80936.1"/>
    </source>
</evidence>
<dbReference type="GO" id="GO:0016787">
    <property type="term" value="F:hydrolase activity"/>
    <property type="evidence" value="ECO:0007669"/>
    <property type="project" value="UniProtKB-KW"/>
</dbReference>
<keyword evidence="4" id="KW-0067">ATP-binding</keyword>
<dbReference type="InterPro" id="IPR011545">
    <property type="entry name" value="DEAD/DEAH_box_helicase_dom"/>
</dbReference>
<dbReference type="Pfam" id="PF00270">
    <property type="entry name" value="DEAD"/>
    <property type="match status" value="1"/>
</dbReference>
<dbReference type="InterPro" id="IPR001650">
    <property type="entry name" value="Helicase_C-like"/>
</dbReference>
<dbReference type="InterPro" id="IPR014001">
    <property type="entry name" value="Helicase_ATP-bd"/>
</dbReference>
<evidence type="ECO:0000256" key="3">
    <source>
        <dbReference type="ARBA" id="ARBA00022806"/>
    </source>
</evidence>
<dbReference type="GO" id="GO:0005524">
    <property type="term" value="F:ATP binding"/>
    <property type="evidence" value="ECO:0007669"/>
    <property type="project" value="UniProtKB-KW"/>
</dbReference>
<dbReference type="Pfam" id="PF00271">
    <property type="entry name" value="Helicase_C"/>
    <property type="match status" value="1"/>
</dbReference>
<name>A0A6C0HLD4_9ZZZZ</name>